<dbReference type="AlphaFoldDB" id="A0A4Z2FQU2"/>
<accession>A0A4Z2FQU2</accession>
<keyword evidence="2" id="KW-1185">Reference proteome</keyword>
<evidence type="ECO:0000313" key="1">
    <source>
        <dbReference type="EMBL" id="TNN43529.1"/>
    </source>
</evidence>
<organism evidence="1 2">
    <name type="scientific">Liparis tanakae</name>
    <name type="common">Tanaka's snailfish</name>
    <dbReference type="NCBI Taxonomy" id="230148"/>
    <lineage>
        <taxon>Eukaryota</taxon>
        <taxon>Metazoa</taxon>
        <taxon>Chordata</taxon>
        <taxon>Craniata</taxon>
        <taxon>Vertebrata</taxon>
        <taxon>Euteleostomi</taxon>
        <taxon>Actinopterygii</taxon>
        <taxon>Neopterygii</taxon>
        <taxon>Teleostei</taxon>
        <taxon>Neoteleostei</taxon>
        <taxon>Acanthomorphata</taxon>
        <taxon>Eupercaria</taxon>
        <taxon>Perciformes</taxon>
        <taxon>Cottioidei</taxon>
        <taxon>Cottales</taxon>
        <taxon>Liparidae</taxon>
        <taxon>Liparis</taxon>
    </lineage>
</organism>
<dbReference type="Proteomes" id="UP000314294">
    <property type="component" value="Unassembled WGS sequence"/>
</dbReference>
<comment type="caution">
    <text evidence="1">The sequence shown here is derived from an EMBL/GenBank/DDBJ whole genome shotgun (WGS) entry which is preliminary data.</text>
</comment>
<proteinExistence type="predicted"/>
<sequence length="126" mass="13677">MEGISKEAWPSLETLSLGVSSALTRTLTPSAGLPSGPGLNCLRVSLEYLMSMSCLWTGVESSKVVCRLPSTLLTDAQMLTVPRKWSATSKGIIFPVTGFPKVYLCDSDTSELYVSVRESRRSQKAE</sequence>
<evidence type="ECO:0000313" key="2">
    <source>
        <dbReference type="Proteomes" id="UP000314294"/>
    </source>
</evidence>
<dbReference type="EMBL" id="SRLO01000960">
    <property type="protein sequence ID" value="TNN43529.1"/>
    <property type="molecule type" value="Genomic_DNA"/>
</dbReference>
<protein>
    <submittedName>
        <fullName evidence="1">Uncharacterized protein</fullName>
    </submittedName>
</protein>
<gene>
    <name evidence="1" type="ORF">EYF80_046283</name>
</gene>
<name>A0A4Z2FQU2_9TELE</name>
<reference evidence="1 2" key="1">
    <citation type="submission" date="2019-03" db="EMBL/GenBank/DDBJ databases">
        <title>First draft genome of Liparis tanakae, snailfish: a comprehensive survey of snailfish specific genes.</title>
        <authorList>
            <person name="Kim W."/>
            <person name="Song I."/>
            <person name="Jeong J.-H."/>
            <person name="Kim D."/>
            <person name="Kim S."/>
            <person name="Ryu S."/>
            <person name="Song J.Y."/>
            <person name="Lee S.K."/>
        </authorList>
    </citation>
    <scope>NUCLEOTIDE SEQUENCE [LARGE SCALE GENOMIC DNA]</scope>
    <source>
        <tissue evidence="1">Muscle</tissue>
    </source>
</reference>